<dbReference type="Pfam" id="PF08719">
    <property type="entry name" value="NADAR"/>
    <property type="match status" value="1"/>
</dbReference>
<dbReference type="RefSeq" id="WP_168549947.1">
    <property type="nucleotide sequence ID" value="NZ_JAAXPR010000026.1"/>
</dbReference>
<evidence type="ECO:0000259" key="3">
    <source>
        <dbReference type="Pfam" id="PF08719"/>
    </source>
</evidence>
<dbReference type="InterPro" id="IPR037238">
    <property type="entry name" value="YbiA-like_sf"/>
</dbReference>
<comment type="caution">
    <text evidence="4">The sequence shown here is derived from an EMBL/GenBank/DDBJ whole genome shotgun (WGS) entry which is preliminary data.</text>
</comment>
<dbReference type="AlphaFoldDB" id="A0A7X6N0F3"/>
<dbReference type="Proteomes" id="UP000522720">
    <property type="component" value="Unassembled WGS sequence"/>
</dbReference>
<dbReference type="CDD" id="cd15457">
    <property type="entry name" value="NADAR"/>
    <property type="match status" value="1"/>
</dbReference>
<comment type="catalytic activity">
    <reaction evidence="1">
        <text>5-amino-6-(5-phospho-D-ribosylamino)uracil + H2O = 5,6-diaminouracil + D-ribose 5-phosphate</text>
        <dbReference type="Rhea" id="RHEA:55020"/>
        <dbReference type="ChEBI" id="CHEBI:15377"/>
        <dbReference type="ChEBI" id="CHEBI:46252"/>
        <dbReference type="ChEBI" id="CHEBI:58453"/>
        <dbReference type="ChEBI" id="CHEBI:78346"/>
    </reaction>
</comment>
<dbReference type="NCBIfam" id="TIGR02464">
    <property type="entry name" value="ribofla_fusion"/>
    <property type="match status" value="1"/>
</dbReference>
<reference evidence="4 5" key="1">
    <citation type="submission" date="2020-04" db="EMBL/GenBank/DDBJ databases">
        <title>MicrobeNet Type strains.</title>
        <authorList>
            <person name="Nicholson A.C."/>
        </authorList>
    </citation>
    <scope>NUCLEOTIDE SEQUENCE [LARGE SCALE GENOMIC DNA]</scope>
    <source>
        <strain evidence="4 5">CCUG 69612</strain>
    </source>
</reference>
<name>A0A7X6N0F3_9STRE</name>
<protein>
    <submittedName>
        <fullName evidence="4">NADAR family protein</fullName>
    </submittedName>
</protein>
<sequence>MDNITHDMRYTETHVYFFTDDAPFSNFYKTAFTYKGYDLSFSEQGLMIEKALLFEPSKADDIAQATHPYQAKQLGRFIQNYDDKKWGAVRYGKMVDVLKVKFAEPRLKEILLETGNRLIVEGSPYDRIWGVKIDWQDDRILDEANWKGQNLLGKALMEVREYYKNKQTT</sequence>
<evidence type="ECO:0000256" key="1">
    <source>
        <dbReference type="ARBA" id="ARBA00000022"/>
    </source>
</evidence>
<keyword evidence="5" id="KW-1185">Reference proteome</keyword>
<dbReference type="EMBL" id="JAAXPR010000026">
    <property type="protein sequence ID" value="NKZ21216.1"/>
    <property type="molecule type" value="Genomic_DNA"/>
</dbReference>
<evidence type="ECO:0000313" key="4">
    <source>
        <dbReference type="EMBL" id="NKZ21216.1"/>
    </source>
</evidence>
<dbReference type="SUPFAM" id="SSF143990">
    <property type="entry name" value="YbiA-like"/>
    <property type="match status" value="1"/>
</dbReference>
<gene>
    <name evidence="4" type="ORF">HF992_10335</name>
</gene>
<organism evidence="4 5">
    <name type="scientific">Streptococcus ovuberis</name>
    <dbReference type="NCBI Taxonomy" id="1936207"/>
    <lineage>
        <taxon>Bacteria</taxon>
        <taxon>Bacillati</taxon>
        <taxon>Bacillota</taxon>
        <taxon>Bacilli</taxon>
        <taxon>Lactobacillales</taxon>
        <taxon>Streptococcaceae</taxon>
        <taxon>Streptococcus</taxon>
    </lineage>
</organism>
<evidence type="ECO:0000313" key="5">
    <source>
        <dbReference type="Proteomes" id="UP000522720"/>
    </source>
</evidence>
<dbReference type="InterPro" id="IPR012816">
    <property type="entry name" value="NADAR"/>
</dbReference>
<evidence type="ECO:0000256" key="2">
    <source>
        <dbReference type="ARBA" id="ARBA00000751"/>
    </source>
</evidence>
<proteinExistence type="predicted"/>
<accession>A0A7X6N0F3</accession>
<feature type="domain" description="NADAR" evidence="3">
    <location>
        <begin position="20"/>
        <end position="161"/>
    </location>
</feature>
<comment type="catalytic activity">
    <reaction evidence="2">
        <text>2,5-diamino-6-hydroxy-4-(5-phosphoribosylamino)-pyrimidine + H2O = 2,5,6-triamino-4-hydroxypyrimidine + D-ribose 5-phosphate</text>
        <dbReference type="Rhea" id="RHEA:23436"/>
        <dbReference type="ChEBI" id="CHEBI:15377"/>
        <dbReference type="ChEBI" id="CHEBI:58614"/>
        <dbReference type="ChEBI" id="CHEBI:78346"/>
        <dbReference type="ChEBI" id="CHEBI:137796"/>
    </reaction>
</comment>
<dbReference type="Gene3D" id="1.10.357.40">
    <property type="entry name" value="YbiA-like"/>
    <property type="match status" value="1"/>
</dbReference>